<dbReference type="SMART" id="SM01232">
    <property type="entry name" value="H2TH"/>
    <property type="match status" value="1"/>
</dbReference>
<dbReference type="InterPro" id="IPR010663">
    <property type="entry name" value="Znf_FPG/IleRS"/>
</dbReference>
<dbReference type="SUPFAM" id="SSF57716">
    <property type="entry name" value="Glucocorticoid receptor-like (DNA-binding domain)"/>
    <property type="match status" value="1"/>
</dbReference>
<dbReference type="InterPro" id="IPR020629">
    <property type="entry name" value="FPG_Glyclase"/>
</dbReference>
<dbReference type="InterPro" id="IPR015887">
    <property type="entry name" value="DNA_glyclase_Znf_dom_DNA_BS"/>
</dbReference>
<dbReference type="AlphaFoldDB" id="A0A1G2RBM0"/>
<dbReference type="InterPro" id="IPR012319">
    <property type="entry name" value="FPG_cat"/>
</dbReference>
<evidence type="ECO:0000256" key="14">
    <source>
        <dbReference type="ARBA" id="ARBA00023295"/>
    </source>
</evidence>
<evidence type="ECO:0000256" key="1">
    <source>
        <dbReference type="ARBA" id="ARBA00001668"/>
    </source>
</evidence>
<keyword evidence="14" id="KW-0326">Glycosidase</keyword>
<dbReference type="PROSITE" id="PS51068">
    <property type="entry name" value="FPG_CAT"/>
    <property type="match status" value="1"/>
</dbReference>
<evidence type="ECO:0000313" key="19">
    <source>
        <dbReference type="EMBL" id="OHA70244.1"/>
    </source>
</evidence>
<dbReference type="SMART" id="SM00898">
    <property type="entry name" value="Fapy_DNA_glyco"/>
    <property type="match status" value="1"/>
</dbReference>
<evidence type="ECO:0000256" key="8">
    <source>
        <dbReference type="ARBA" id="ARBA00022801"/>
    </source>
</evidence>
<dbReference type="PANTHER" id="PTHR22993:SF9">
    <property type="entry name" value="FORMAMIDOPYRIMIDINE-DNA GLYCOSYLASE"/>
    <property type="match status" value="1"/>
</dbReference>
<accession>A0A1G2RBM0</accession>
<dbReference type="GO" id="GO:0008270">
    <property type="term" value="F:zinc ion binding"/>
    <property type="evidence" value="ECO:0007669"/>
    <property type="project" value="UniProtKB-KW"/>
</dbReference>
<comment type="caution">
    <text evidence="19">The sequence shown here is derived from an EMBL/GenBank/DDBJ whole genome shotgun (WGS) entry which is preliminary data.</text>
</comment>
<keyword evidence="12" id="KW-0456">Lyase</keyword>
<dbReference type="Proteomes" id="UP000177078">
    <property type="component" value="Unassembled WGS sequence"/>
</dbReference>
<evidence type="ECO:0000256" key="15">
    <source>
        <dbReference type="ARBA" id="ARBA00044632"/>
    </source>
</evidence>
<keyword evidence="5" id="KW-0479">Metal-binding</keyword>
<dbReference type="PANTHER" id="PTHR22993">
    <property type="entry name" value="FORMAMIDOPYRIMIDINE-DNA GLYCOSYLASE"/>
    <property type="match status" value="1"/>
</dbReference>
<keyword evidence="11" id="KW-0234">DNA repair</keyword>
<comment type="catalytic activity">
    <reaction evidence="1">
        <text>Hydrolysis of DNA containing ring-opened 7-methylguanine residues, releasing 2,6-diamino-4-hydroxy-5-(N-methyl)formamidopyrimidine.</text>
        <dbReference type="EC" id="3.2.2.23"/>
    </reaction>
</comment>
<dbReference type="NCBIfam" id="NF002211">
    <property type="entry name" value="PRK01103.1"/>
    <property type="match status" value="1"/>
</dbReference>
<sequence length="289" mass="33591">MPELPEVETIVRDLNKTVLGRKIEDVWCDWRKSIKKPGSFSVFSRAIKGERIERIWRRAKNIIFELSGGKILLIHQKMTGHLLYGIWSMQHKAWMPKEKGPLEEPANRFIHLVFYLDNGKQLALSDLRKFAKIELWDKGQFFRSIVFKSWGPEPLEKSFTFKKFKKTLPQRGRIKQVLMNPKVIAGIGNIYADEILWEAKVHPLLQTGRLNNQQLRAIYKAIRKVLQKAIKLGGTSISDFRKLSGEKGNFGETRKAYRRDKEECYRCGATIKRIKIGGRGTCFCPKCQR</sequence>
<feature type="domain" description="Formamidopyrimidine-DNA glycosylase catalytic" evidence="18">
    <location>
        <begin position="2"/>
        <end position="131"/>
    </location>
</feature>
<comment type="cofactor">
    <cofactor evidence="2">
        <name>Zn(2+)</name>
        <dbReference type="ChEBI" id="CHEBI:29105"/>
    </cofactor>
</comment>
<dbReference type="NCBIfam" id="TIGR00577">
    <property type="entry name" value="fpg"/>
    <property type="match status" value="1"/>
</dbReference>
<evidence type="ECO:0000256" key="9">
    <source>
        <dbReference type="ARBA" id="ARBA00022833"/>
    </source>
</evidence>
<feature type="domain" description="FPG-type" evidence="17">
    <location>
        <begin position="255"/>
        <end position="289"/>
    </location>
</feature>
<keyword evidence="7 16" id="KW-0863">Zinc-finger</keyword>
<dbReference type="Pfam" id="PF01149">
    <property type="entry name" value="Fapy_DNA_glyco"/>
    <property type="match status" value="1"/>
</dbReference>
<evidence type="ECO:0000256" key="13">
    <source>
        <dbReference type="ARBA" id="ARBA00023268"/>
    </source>
</evidence>
<proteinExistence type="inferred from homology"/>
<dbReference type="Pfam" id="PF06831">
    <property type="entry name" value="H2TH"/>
    <property type="match status" value="1"/>
</dbReference>
<dbReference type="InterPro" id="IPR015886">
    <property type="entry name" value="H2TH_FPG"/>
</dbReference>
<dbReference type="Gene3D" id="3.20.190.10">
    <property type="entry name" value="MutM-like, N-terminal"/>
    <property type="match status" value="1"/>
</dbReference>
<evidence type="ECO:0000256" key="4">
    <source>
        <dbReference type="ARBA" id="ARBA00011245"/>
    </source>
</evidence>
<dbReference type="Gene3D" id="1.10.8.50">
    <property type="match status" value="1"/>
</dbReference>
<evidence type="ECO:0000256" key="16">
    <source>
        <dbReference type="PROSITE-ProRule" id="PRU00391"/>
    </source>
</evidence>
<dbReference type="InterPro" id="IPR035937">
    <property type="entry name" value="FPG_N"/>
</dbReference>
<evidence type="ECO:0000259" key="17">
    <source>
        <dbReference type="PROSITE" id="PS51066"/>
    </source>
</evidence>
<evidence type="ECO:0000313" key="20">
    <source>
        <dbReference type="Proteomes" id="UP000177078"/>
    </source>
</evidence>
<keyword evidence="13" id="KW-0511">Multifunctional enzyme</keyword>
<evidence type="ECO:0000256" key="10">
    <source>
        <dbReference type="ARBA" id="ARBA00023125"/>
    </source>
</evidence>
<organism evidence="19 20">
    <name type="scientific">Candidatus Wildermuthbacteria bacterium RIFCSPHIGHO2_12_FULL_40_12</name>
    <dbReference type="NCBI Taxonomy" id="1802457"/>
    <lineage>
        <taxon>Bacteria</taxon>
        <taxon>Candidatus Wildermuthiibacteriota</taxon>
    </lineage>
</organism>
<comment type="catalytic activity">
    <reaction evidence="15">
        <text>2'-deoxyribonucleotide-(2'-deoxyribose 5'-phosphate)-2'-deoxyribonucleotide-DNA = a 3'-end 2'-deoxyribonucleotide-(2,3-dehydro-2,3-deoxyribose 5'-phosphate)-DNA + a 5'-end 5'-phospho-2'-deoxyribonucleoside-DNA + H(+)</text>
        <dbReference type="Rhea" id="RHEA:66592"/>
        <dbReference type="Rhea" id="RHEA-COMP:13180"/>
        <dbReference type="Rhea" id="RHEA-COMP:16897"/>
        <dbReference type="Rhea" id="RHEA-COMP:17067"/>
        <dbReference type="ChEBI" id="CHEBI:15378"/>
        <dbReference type="ChEBI" id="CHEBI:136412"/>
        <dbReference type="ChEBI" id="CHEBI:157695"/>
        <dbReference type="ChEBI" id="CHEBI:167181"/>
        <dbReference type="EC" id="4.2.99.18"/>
    </reaction>
</comment>
<evidence type="ECO:0000256" key="5">
    <source>
        <dbReference type="ARBA" id="ARBA00022723"/>
    </source>
</evidence>
<evidence type="ECO:0000256" key="11">
    <source>
        <dbReference type="ARBA" id="ARBA00023204"/>
    </source>
</evidence>
<evidence type="ECO:0000259" key="18">
    <source>
        <dbReference type="PROSITE" id="PS51068"/>
    </source>
</evidence>
<dbReference type="CDD" id="cd08966">
    <property type="entry name" value="EcFpg-like_N"/>
    <property type="match status" value="1"/>
</dbReference>
<keyword evidence="10" id="KW-0238">DNA-binding</keyword>
<evidence type="ECO:0000256" key="3">
    <source>
        <dbReference type="ARBA" id="ARBA00009409"/>
    </source>
</evidence>
<evidence type="ECO:0000256" key="2">
    <source>
        <dbReference type="ARBA" id="ARBA00001947"/>
    </source>
</evidence>
<name>A0A1G2RBM0_9BACT</name>
<keyword evidence="6" id="KW-0227">DNA damage</keyword>
<reference evidence="19 20" key="1">
    <citation type="journal article" date="2016" name="Nat. Commun.">
        <title>Thousands of microbial genomes shed light on interconnected biogeochemical processes in an aquifer system.</title>
        <authorList>
            <person name="Anantharaman K."/>
            <person name="Brown C.T."/>
            <person name="Hug L.A."/>
            <person name="Sharon I."/>
            <person name="Castelle C.J."/>
            <person name="Probst A.J."/>
            <person name="Thomas B.C."/>
            <person name="Singh A."/>
            <person name="Wilkins M.J."/>
            <person name="Karaoz U."/>
            <person name="Brodie E.L."/>
            <person name="Williams K.H."/>
            <person name="Hubbard S.S."/>
            <person name="Banfield J.F."/>
        </authorList>
    </citation>
    <scope>NUCLEOTIDE SEQUENCE [LARGE SCALE GENOMIC DNA]</scope>
</reference>
<evidence type="ECO:0000256" key="7">
    <source>
        <dbReference type="ARBA" id="ARBA00022771"/>
    </source>
</evidence>
<evidence type="ECO:0000256" key="6">
    <source>
        <dbReference type="ARBA" id="ARBA00022763"/>
    </source>
</evidence>
<comment type="subunit">
    <text evidence="4">Monomer.</text>
</comment>
<keyword evidence="8" id="KW-0378">Hydrolase</keyword>
<dbReference type="PROSITE" id="PS51066">
    <property type="entry name" value="ZF_FPG_2"/>
    <property type="match status" value="1"/>
</dbReference>
<dbReference type="GO" id="GO:0006284">
    <property type="term" value="P:base-excision repair"/>
    <property type="evidence" value="ECO:0007669"/>
    <property type="project" value="InterPro"/>
</dbReference>
<dbReference type="FunFam" id="1.10.8.50:FF:000003">
    <property type="entry name" value="Formamidopyrimidine-DNA glycosylase"/>
    <property type="match status" value="1"/>
</dbReference>
<dbReference type="PROSITE" id="PS01242">
    <property type="entry name" value="ZF_FPG_1"/>
    <property type="match status" value="1"/>
</dbReference>
<dbReference type="InterPro" id="IPR000214">
    <property type="entry name" value="Znf_DNA_glyclase/AP_lyase"/>
</dbReference>
<dbReference type="SUPFAM" id="SSF81624">
    <property type="entry name" value="N-terminal domain of MutM-like DNA repair proteins"/>
    <property type="match status" value="1"/>
</dbReference>
<keyword evidence="9" id="KW-0862">Zinc</keyword>
<comment type="similarity">
    <text evidence="3">Belongs to the FPG family.</text>
</comment>
<dbReference type="EMBL" id="MHUC01000034">
    <property type="protein sequence ID" value="OHA70244.1"/>
    <property type="molecule type" value="Genomic_DNA"/>
</dbReference>
<dbReference type="GO" id="GO:0140078">
    <property type="term" value="F:class I DNA-(apurinic or apyrimidinic site) endonuclease activity"/>
    <property type="evidence" value="ECO:0007669"/>
    <property type="project" value="UniProtKB-EC"/>
</dbReference>
<dbReference type="STRING" id="1802457.A3F15_01850"/>
<protein>
    <submittedName>
        <fullName evidence="19">DNA-formamidopyrimidine glycosylase</fullName>
    </submittedName>
</protein>
<evidence type="ECO:0000256" key="12">
    <source>
        <dbReference type="ARBA" id="ARBA00023239"/>
    </source>
</evidence>
<dbReference type="GO" id="GO:0034039">
    <property type="term" value="F:8-oxo-7,8-dihydroguanine DNA N-glycosylase activity"/>
    <property type="evidence" value="ECO:0007669"/>
    <property type="project" value="TreeGrafter"/>
</dbReference>
<dbReference type="InterPro" id="IPR010979">
    <property type="entry name" value="Ribosomal_uS13-like_H2TH"/>
</dbReference>
<dbReference type="Pfam" id="PF06827">
    <property type="entry name" value="zf-FPG_IleRS"/>
    <property type="match status" value="1"/>
</dbReference>
<dbReference type="SUPFAM" id="SSF46946">
    <property type="entry name" value="S13-like H2TH domain"/>
    <property type="match status" value="1"/>
</dbReference>
<gene>
    <name evidence="19" type="ORF">A3F15_01850</name>
</gene>
<dbReference type="GO" id="GO:0003684">
    <property type="term" value="F:damaged DNA binding"/>
    <property type="evidence" value="ECO:0007669"/>
    <property type="project" value="InterPro"/>
</dbReference>